<feature type="domain" description="Nucleoporin POM152 N-terminal transmembrane" evidence="3">
    <location>
        <begin position="59"/>
        <end position="144"/>
    </location>
</feature>
<evidence type="ECO:0000259" key="4">
    <source>
        <dbReference type="Pfam" id="PF24312"/>
    </source>
</evidence>
<accession>A0ABR4A8B6</accession>
<dbReference type="InterPro" id="IPR037701">
    <property type="entry name" value="Pom152"/>
</dbReference>
<dbReference type="InterPro" id="IPR056544">
    <property type="entry name" value="Ig_POM152"/>
</dbReference>
<evidence type="ECO:0000259" key="6">
    <source>
        <dbReference type="Pfam" id="PF24527"/>
    </source>
</evidence>
<feature type="domain" description="Nucleoporin POM152 immunoglobulin-like" evidence="2">
    <location>
        <begin position="562"/>
        <end position="666"/>
    </location>
</feature>
<dbReference type="PANTHER" id="PTHR28206">
    <property type="entry name" value="NUCLEOPORIN POM152"/>
    <property type="match status" value="1"/>
</dbReference>
<keyword evidence="8" id="KW-1185">Reference proteome</keyword>
<evidence type="ECO:0000259" key="5">
    <source>
        <dbReference type="Pfam" id="PF24519"/>
    </source>
</evidence>
<dbReference type="Pfam" id="PF24527">
    <property type="entry name" value="Ig-like_Pom152_9"/>
    <property type="match status" value="1"/>
</dbReference>
<protein>
    <recommendedName>
        <fullName evidence="9">Nucleoporin Pom152</fullName>
    </recommendedName>
</protein>
<proteinExistence type="predicted"/>
<dbReference type="Pfam" id="PF23664">
    <property type="entry name" value="Ig_Pom152"/>
    <property type="match status" value="2"/>
</dbReference>
<feature type="domain" description="Nucleoporin POM152 Ig-like" evidence="4">
    <location>
        <begin position="1171"/>
        <end position="1257"/>
    </location>
</feature>
<dbReference type="PANTHER" id="PTHR28206:SF1">
    <property type="entry name" value="NUCLEOPORIN POM152"/>
    <property type="match status" value="1"/>
</dbReference>
<evidence type="ECO:0000313" key="8">
    <source>
        <dbReference type="Proteomes" id="UP001590950"/>
    </source>
</evidence>
<comment type="caution">
    <text evidence="7">The sequence shown here is derived from an EMBL/GenBank/DDBJ whole genome shotgun (WGS) entry which is preliminary data.</text>
</comment>
<dbReference type="Pfam" id="PF24519">
    <property type="entry name" value="Ig-like_Pom152_1"/>
    <property type="match status" value="1"/>
</dbReference>
<dbReference type="Pfam" id="PF24097">
    <property type="entry name" value="TMD_POM152"/>
    <property type="match status" value="1"/>
</dbReference>
<evidence type="ECO:0008006" key="9">
    <source>
        <dbReference type="Google" id="ProtNLM"/>
    </source>
</evidence>
<gene>
    <name evidence="7" type="ORF">N7G274_007850</name>
</gene>
<evidence type="ECO:0000259" key="2">
    <source>
        <dbReference type="Pfam" id="PF23664"/>
    </source>
</evidence>
<dbReference type="InterPro" id="IPR056542">
    <property type="entry name" value="Ig-like_POM152_1st"/>
</dbReference>
<dbReference type="EMBL" id="JBEFKJ010000025">
    <property type="protein sequence ID" value="KAL2039578.1"/>
    <property type="molecule type" value="Genomic_DNA"/>
</dbReference>
<feature type="domain" description="Nucleoporin POM152 immunoglobulin-like" evidence="2">
    <location>
        <begin position="884"/>
        <end position="974"/>
    </location>
</feature>
<name>A0ABR4A8B6_9LECA</name>
<dbReference type="InterPro" id="IPR056543">
    <property type="entry name" value="Ig-like_POM152_9th"/>
</dbReference>
<organism evidence="7 8">
    <name type="scientific">Stereocaulon virgatum</name>
    <dbReference type="NCBI Taxonomy" id="373712"/>
    <lineage>
        <taxon>Eukaryota</taxon>
        <taxon>Fungi</taxon>
        <taxon>Dikarya</taxon>
        <taxon>Ascomycota</taxon>
        <taxon>Pezizomycotina</taxon>
        <taxon>Lecanoromycetes</taxon>
        <taxon>OSLEUM clade</taxon>
        <taxon>Lecanoromycetidae</taxon>
        <taxon>Lecanorales</taxon>
        <taxon>Lecanorineae</taxon>
        <taxon>Stereocaulaceae</taxon>
        <taxon>Stereocaulon</taxon>
    </lineage>
</organism>
<evidence type="ECO:0000259" key="3">
    <source>
        <dbReference type="Pfam" id="PF24097"/>
    </source>
</evidence>
<dbReference type="Pfam" id="PF24312">
    <property type="entry name" value="Ig-like_POM152"/>
    <property type="match status" value="3"/>
</dbReference>
<feature type="region of interest" description="Disordered" evidence="1">
    <location>
        <begin position="1"/>
        <end position="48"/>
    </location>
</feature>
<evidence type="ECO:0000256" key="1">
    <source>
        <dbReference type="SAM" id="MobiDB-lite"/>
    </source>
</evidence>
<feature type="domain" description="Nucleoporin POM152 first Ig-like" evidence="5">
    <location>
        <begin position="195"/>
        <end position="304"/>
    </location>
</feature>
<dbReference type="InterPro" id="IPR056541">
    <property type="entry name" value="Ig-like_POM152"/>
</dbReference>
<dbReference type="InterPro" id="IPR056540">
    <property type="entry name" value="TMD_POM152"/>
</dbReference>
<sequence length="1273" mass="142106">MSGTPRLRSAYPPSPGSVKKSYDRNAPSPVTQGPRLPMPPAAPSQANSPKPTIPFTLIDAPSQRLCVFLFYASLNVWRFTDFFGLVTDEAESLWLFMKWLAIDSIFLYGLPEFQIPWLQWSSSTTAMLVILHTFLNAFLMFRIPIPLTAWLAAFSKLLYDRELAVSERSVKPASILHNASLILGKQIIHILPEGSAMLNPNQSPFCLGGSQASVNLPIRINQTNPILIELLRVDLDTNANTIITVTAKEISRLKREADKEYAKNDYLSPRVLQYKVKETGLYRLQKVVDESKLEVQRSMSDTLVVNCPTAMVKAAPQDKCKGALSDFYLHVDATPPLKVKYSKTVNGDDHGHVVLSIHPENLISPLARQRTSGALVSLDSAAQADVSWARAQSIDIPLNESLGVSGGWQYMIDEVQDACGNVANYSHLRNLEQSQQKTLKGRRLEQNFLVHERPRVALREYDSQHPIKVEKGKSKPLPLQLSSTGSGTAENAPYTLSYLFTPQDDLLPDQKHSGSATLNEVAILHPRDGPRIREPGLYSLQSISTHFCDGEVMEPSSCLLMNPPEPDLSISAENIPDKCAGNSIGLLVDLDMFGTPPFHVLYNVRQKGGSVAPKVQEVDRLHTQLELKPMHAGHYIYEFTGISDAVYGDPRSLAHKNMILEQDVKPPAAARILDAKPARKACIEEPVTFAIQILGEPPYTIDYELVHRGRRQKHKITDIVESIHMLTTHPLKNGGEYTLALTSITDQSGCKVFLKDEAVVDVGLQRPRAGFGHLEGKRSIQALEGKKIGLPVRLQGESPWTVTYRNEEEVPSQPVQQTLRNSNDQIEITNEGTYEIVDVHDASCPGSVDLAANSFTVRWIPRPSIQIAESLMVERIGERYVKKEVCEGDEDITEVAFTGIAPFNVEYEQRHKPDSGSQSMSSKKFSAGLHMAYLRMETSEAGLYEYKFSKLGDTSYNHDQRRFSPLIVQQRVHPRPSAYFTEAGKTYRYCQEEEEEEAGGEVVPINLVGQPPFHLELEIKQHMNTKPEVINVPNIVSNHYKLHIPHKVLTLGTHSVTIRNVQDSRGCQRKMDFNAPHIQVSVADIPSIAPLEERTDYCVGDRISYTLSGTSPFNVFYTFQDRERKAAVSSTEFRRIAEKPGVFTVTALSDQRSTDACKAKIKITKVIHEMPSVRVSKGRTATVDIHEGGEAEILFEFGGTPPFHFTYTRSTTPPKGRKPEVLETKNEISHEYSKTIKASDEGTYEVVSIRDKYCAFSTQKVPGKPGQKLLMNR</sequence>
<evidence type="ECO:0000313" key="7">
    <source>
        <dbReference type="EMBL" id="KAL2039578.1"/>
    </source>
</evidence>
<feature type="domain" description="Nucleoporin POM152 ninth Ig-like" evidence="6">
    <location>
        <begin position="1086"/>
        <end position="1166"/>
    </location>
</feature>
<reference evidence="7 8" key="1">
    <citation type="submission" date="2024-09" db="EMBL/GenBank/DDBJ databases">
        <title>Rethinking Asexuality: The Enigmatic Case of Functional Sexual Genes in Lepraria (Stereocaulaceae).</title>
        <authorList>
            <person name="Doellman M."/>
            <person name="Sun Y."/>
            <person name="Barcenas-Pena A."/>
            <person name="Lumbsch H.T."/>
            <person name="Grewe F."/>
        </authorList>
    </citation>
    <scope>NUCLEOTIDE SEQUENCE [LARGE SCALE GENOMIC DNA]</scope>
    <source>
        <strain evidence="7 8">Mercado 3170</strain>
    </source>
</reference>
<feature type="domain" description="Nucleoporin POM152 Ig-like" evidence="4">
    <location>
        <begin position="766"/>
        <end position="852"/>
    </location>
</feature>
<dbReference type="Proteomes" id="UP001590950">
    <property type="component" value="Unassembled WGS sequence"/>
</dbReference>
<feature type="domain" description="Nucleoporin POM152 Ig-like" evidence="4">
    <location>
        <begin position="453"/>
        <end position="558"/>
    </location>
</feature>